<comment type="caution">
    <text evidence="1">The sequence shown here is derived from an EMBL/GenBank/DDBJ whole genome shotgun (WGS) entry which is preliminary data.</text>
</comment>
<protein>
    <submittedName>
        <fullName evidence="1">Uncharacterized protein</fullName>
    </submittedName>
</protein>
<sequence>MGKYMLLFFLFLGLGEVSLAQTYIQGTAVRPFSEIAHTNTHISTANRMAYSAAKDLVNSFYTYTTRIKGLDKMAGEYFLVDGMVIELTCRNRTSGNDFRPFTQSQIEFREMFTNMIGETNTLEADYYDELKTVNGSEVLINYYKSNNAKSFIMQDLLGKYVVLGRIYCAMRDIAKAEAFIDTLVGSIVFK</sequence>
<accession>A0A4U0HAG7</accession>
<dbReference type="RefSeq" id="WP_136819249.1">
    <property type="nucleotide sequence ID" value="NZ_BMJX01000001.1"/>
</dbReference>
<dbReference type="Proteomes" id="UP000309872">
    <property type="component" value="Unassembled WGS sequence"/>
</dbReference>
<evidence type="ECO:0000313" key="1">
    <source>
        <dbReference type="EMBL" id="TJY68384.1"/>
    </source>
</evidence>
<organism evidence="1 2">
    <name type="scientific">Sphingobacterium alkalisoli</name>
    <dbReference type="NCBI Taxonomy" id="1874115"/>
    <lineage>
        <taxon>Bacteria</taxon>
        <taxon>Pseudomonadati</taxon>
        <taxon>Bacteroidota</taxon>
        <taxon>Sphingobacteriia</taxon>
        <taxon>Sphingobacteriales</taxon>
        <taxon>Sphingobacteriaceae</taxon>
        <taxon>Sphingobacterium</taxon>
    </lineage>
</organism>
<dbReference type="EMBL" id="SUKA01000001">
    <property type="protein sequence ID" value="TJY68384.1"/>
    <property type="molecule type" value="Genomic_DNA"/>
</dbReference>
<name>A0A4U0HAG7_9SPHI</name>
<keyword evidence="2" id="KW-1185">Reference proteome</keyword>
<reference evidence="1 2" key="1">
    <citation type="submission" date="2019-04" db="EMBL/GenBank/DDBJ databases">
        <title>Sphingobacterium olei sp. nov., isolated from oil-contaminated soil.</title>
        <authorList>
            <person name="Liu B."/>
        </authorList>
    </citation>
    <scope>NUCLEOTIDE SEQUENCE [LARGE SCALE GENOMIC DNA]</scope>
    <source>
        <strain evidence="1 2">Y3L14</strain>
    </source>
</reference>
<gene>
    <name evidence="1" type="ORF">FAZ19_03775</name>
</gene>
<proteinExistence type="predicted"/>
<evidence type="ECO:0000313" key="2">
    <source>
        <dbReference type="Proteomes" id="UP000309872"/>
    </source>
</evidence>
<dbReference type="AlphaFoldDB" id="A0A4U0HAG7"/>